<dbReference type="PANTHER" id="PTHR33375:SF1">
    <property type="entry name" value="CHROMOSOME-PARTITIONING PROTEIN PARB-RELATED"/>
    <property type="match status" value="1"/>
</dbReference>
<dbReference type="PANTHER" id="PTHR33375">
    <property type="entry name" value="CHROMOSOME-PARTITIONING PROTEIN PARB-RELATED"/>
    <property type="match status" value="1"/>
</dbReference>
<dbReference type="InterPro" id="IPR050336">
    <property type="entry name" value="Chromosome_partition/occlusion"/>
</dbReference>
<dbReference type="CDD" id="cd16393">
    <property type="entry name" value="SPO0J_N"/>
    <property type="match status" value="1"/>
</dbReference>
<dbReference type="Pfam" id="PF02195">
    <property type="entry name" value="ParB_N"/>
    <property type="match status" value="1"/>
</dbReference>
<dbReference type="InterPro" id="IPR003115">
    <property type="entry name" value="ParB_N"/>
</dbReference>
<dbReference type="EMBL" id="DSUH01000126">
    <property type="protein sequence ID" value="HGU32307.1"/>
    <property type="molecule type" value="Genomic_DNA"/>
</dbReference>
<keyword evidence="2" id="KW-0159">Chromosome partition</keyword>
<evidence type="ECO:0000256" key="3">
    <source>
        <dbReference type="ARBA" id="ARBA00023125"/>
    </source>
</evidence>
<dbReference type="GO" id="GO:0045881">
    <property type="term" value="P:positive regulation of sporulation resulting in formation of a cellular spore"/>
    <property type="evidence" value="ECO:0007669"/>
    <property type="project" value="TreeGrafter"/>
</dbReference>
<dbReference type="InterPro" id="IPR057240">
    <property type="entry name" value="ParB_dimer_C"/>
</dbReference>
<dbReference type="SUPFAM" id="SSF110849">
    <property type="entry name" value="ParB/Sulfiredoxin"/>
    <property type="match status" value="1"/>
</dbReference>
<accession>A0A7C4MNY1</accession>
<evidence type="ECO:0000259" key="5">
    <source>
        <dbReference type="SMART" id="SM00470"/>
    </source>
</evidence>
<dbReference type="Gene3D" id="3.90.1530.30">
    <property type="match status" value="1"/>
</dbReference>
<dbReference type="GO" id="GO:0005694">
    <property type="term" value="C:chromosome"/>
    <property type="evidence" value="ECO:0007669"/>
    <property type="project" value="TreeGrafter"/>
</dbReference>
<evidence type="ECO:0000256" key="1">
    <source>
        <dbReference type="ARBA" id="ARBA00006295"/>
    </source>
</evidence>
<dbReference type="GO" id="GO:0007059">
    <property type="term" value="P:chromosome segregation"/>
    <property type="evidence" value="ECO:0007669"/>
    <property type="project" value="UniProtKB-KW"/>
</dbReference>
<feature type="compositionally biased region" description="Polar residues" evidence="4">
    <location>
        <begin position="1"/>
        <end position="11"/>
    </location>
</feature>
<keyword evidence="3" id="KW-0238">DNA-binding</keyword>
<name>A0A7C4MNY1_9BACT</name>
<evidence type="ECO:0000313" key="6">
    <source>
        <dbReference type="EMBL" id="HGU32307.1"/>
    </source>
</evidence>
<dbReference type="InterPro" id="IPR041468">
    <property type="entry name" value="HTH_ParB/Spo0J"/>
</dbReference>
<dbReference type="NCBIfam" id="TIGR00180">
    <property type="entry name" value="parB_part"/>
    <property type="match status" value="1"/>
</dbReference>
<dbReference type="FunFam" id="1.10.10.2830:FF:000001">
    <property type="entry name" value="Chromosome partitioning protein ParB"/>
    <property type="match status" value="1"/>
</dbReference>
<dbReference type="Pfam" id="PF17762">
    <property type="entry name" value="HTH_ParB"/>
    <property type="match status" value="1"/>
</dbReference>
<evidence type="ECO:0000256" key="2">
    <source>
        <dbReference type="ARBA" id="ARBA00022829"/>
    </source>
</evidence>
<reference evidence="6" key="1">
    <citation type="journal article" date="2020" name="mSystems">
        <title>Genome- and Community-Level Interaction Insights into Carbon Utilization and Element Cycling Functions of Hydrothermarchaeota in Hydrothermal Sediment.</title>
        <authorList>
            <person name="Zhou Z."/>
            <person name="Liu Y."/>
            <person name="Xu W."/>
            <person name="Pan J."/>
            <person name="Luo Z.H."/>
            <person name="Li M."/>
        </authorList>
    </citation>
    <scope>NUCLEOTIDE SEQUENCE [LARGE SCALE GENOMIC DNA]</scope>
    <source>
        <strain evidence="6">SpSt-477</strain>
    </source>
</reference>
<protein>
    <submittedName>
        <fullName evidence="6">ParB/RepB/Spo0J family partition protein</fullName>
    </submittedName>
</protein>
<dbReference type="SUPFAM" id="SSF109709">
    <property type="entry name" value="KorB DNA-binding domain-like"/>
    <property type="match status" value="1"/>
</dbReference>
<dbReference type="FunFam" id="3.90.1530.30:FF:000001">
    <property type="entry name" value="Chromosome partitioning protein ParB"/>
    <property type="match status" value="1"/>
</dbReference>
<gene>
    <name evidence="6" type="ORF">ENS29_05565</name>
</gene>
<feature type="domain" description="ParB-like N-terminal" evidence="5">
    <location>
        <begin position="43"/>
        <end position="132"/>
    </location>
</feature>
<evidence type="ECO:0000256" key="4">
    <source>
        <dbReference type="SAM" id="MobiDB-lite"/>
    </source>
</evidence>
<comment type="similarity">
    <text evidence="1">Belongs to the ParB family.</text>
</comment>
<proteinExistence type="inferred from homology"/>
<dbReference type="InterPro" id="IPR036086">
    <property type="entry name" value="ParB/Sulfiredoxin_sf"/>
</dbReference>
<feature type="region of interest" description="Disordered" evidence="4">
    <location>
        <begin position="1"/>
        <end position="21"/>
    </location>
</feature>
<dbReference type="GO" id="GO:0003677">
    <property type="term" value="F:DNA binding"/>
    <property type="evidence" value="ECO:0007669"/>
    <property type="project" value="UniProtKB-KW"/>
</dbReference>
<dbReference type="SMART" id="SM00470">
    <property type="entry name" value="ParB"/>
    <property type="match status" value="1"/>
</dbReference>
<dbReference type="AlphaFoldDB" id="A0A7C4MNY1"/>
<sequence>MSSDIRSNEPTSKGKRSALGRGLSALIPDMDELNRTPSESEYFLCDVDRIRVNPYQPRIRIGEEELEELARSIREQGIVQPIVVRKTEMGYELVAGERRLRAARRVGLAQVPVVVKDIPDNKMLELSIIENIQREALNPIEEAEAYHRLMTEFGLTQEDVADRVGKSRPAVANFLRLRQLPEMIRSSVLNGEISMGHARALLGAQNEARRLEAWRAVVEKKLSVRQTEALVRKLNRPDPPVRMPTCEDIQIQSVTEALSRGLGTRVAIRKKGKTGKLEIAFSSDEELNRLIDLLNRSIDPGGSTF</sequence>
<dbReference type="Pfam" id="PF23552">
    <property type="entry name" value="ParB_C"/>
    <property type="match status" value="1"/>
</dbReference>
<dbReference type="InterPro" id="IPR004437">
    <property type="entry name" value="ParB/RepB/Spo0J"/>
</dbReference>
<comment type="caution">
    <text evidence="6">The sequence shown here is derived from an EMBL/GenBank/DDBJ whole genome shotgun (WGS) entry which is preliminary data.</text>
</comment>
<dbReference type="Gene3D" id="1.10.10.2830">
    <property type="match status" value="1"/>
</dbReference>
<organism evidence="6">
    <name type="scientific">Desulfatirhabdium butyrativorans</name>
    <dbReference type="NCBI Taxonomy" id="340467"/>
    <lineage>
        <taxon>Bacteria</taxon>
        <taxon>Pseudomonadati</taxon>
        <taxon>Thermodesulfobacteriota</taxon>
        <taxon>Desulfobacteria</taxon>
        <taxon>Desulfobacterales</taxon>
        <taxon>Desulfatirhabdiaceae</taxon>
        <taxon>Desulfatirhabdium</taxon>
    </lineage>
</organism>